<sequence length="943" mass="106190">MDRSSRRGPIPDDEEYRRRELIEQLNRIRRENQRRAARAARMRNMESSSEEEEEVVETPQESSEGNGEEVKKTDGTGEEGGEKKVAGGDKGDGEGAKKEEAGEKKEGSEDKKEEAGEKKDETKEEKLDPKLVGMSVGLKHLYSGKEDKKGRFQWQTTIPEDVGKPAEDAETQKWALIVRHIKVYNDPSKVLAVHSIVVQSPLLKELLVGVLKGYPGVTVGLQRLEFESKFEPLIHRWPALTAAIEELRVKVKSRWEESGKVAGDSRGPGEVKYEEVDKDGKGVKIQATSTEPDVSAGAQEEKSEVTRDDEAATADEELSPEEQDATKLKHSELLYDLLVSEFQTLIDSSQDMKTKGVMTYEYLWTLFQPGSFIFSKVEGQERVFRLRSGRYGQDKDGCPVFWLIMMYCEYDGVRFGYQKLNTFIRAFNGTRGISTLSSFPLEFHQHKDEIRTKLIARGAKVESLAGTHYRSYDGMGWKEGNWGKKEKYSVKGRIIVDTYGWNRFDPNASIYVSPLTKDALDIGAGAHTGSGDDDENYDEMDNDMEDGMPIDGHFADEDDGENRIPLDEDQKLICTHLIRGYALKEKLWLNMYANSVSEISFNTRAFDSLVLPESQKELILGFTSSQQSFRNQFDDVIEGKGRGIILLLSGPPGVGKTLTAESVAEEMRVPLFVMSAGDVGFDSRHIETKLTDVFEMVTRWNAILLLDEADVFLEERSLHEIERNKLVSIFLRVLEYYEGIMFLTTNRVQTFDAAFQSRIHISLDYPELSIESRKQVWKNFLKQHDVVQQLSRAKGPAKGIASSIKNTPGKANEKEASDGAVIDGSKKAEVASSTTDSTTDNRGESETKDDEASNKATDARTEAEKNHLLATEPHCITDKEIDILSRMHMNGRQIKNVLKTAQLLASRRKEGLSKKHIQTVLDVTQHLHNSTRESERTRSSIFS</sequence>
<dbReference type="InterPro" id="IPR003593">
    <property type="entry name" value="AAA+_ATPase"/>
</dbReference>
<dbReference type="SMART" id="SM00382">
    <property type="entry name" value="AAA"/>
    <property type="match status" value="1"/>
</dbReference>
<dbReference type="PANTHER" id="PTHR46411:SF3">
    <property type="entry name" value="AAA+ ATPASE DOMAIN-CONTAINING PROTEIN"/>
    <property type="match status" value="1"/>
</dbReference>
<dbReference type="InParanoid" id="A0A2K1R0K9"/>
<feature type="compositionally biased region" description="Basic and acidic residues" evidence="1">
    <location>
        <begin position="299"/>
        <end position="310"/>
    </location>
</feature>
<dbReference type="InterPro" id="IPR054289">
    <property type="entry name" value="DUF7025"/>
</dbReference>
<dbReference type="Proteomes" id="UP000243797">
    <property type="component" value="Unassembled WGS sequence"/>
</dbReference>
<comment type="caution">
    <text evidence="3">The sequence shown here is derived from an EMBL/GenBank/DDBJ whole genome shotgun (WGS) entry which is preliminary data.</text>
</comment>
<reference evidence="3 4" key="1">
    <citation type="submission" date="2017-06" db="EMBL/GenBank/DDBJ databases">
        <title>Draft genome sequence of a variant of Elsinoe murrayae.</title>
        <authorList>
            <person name="Cheng Q."/>
        </authorList>
    </citation>
    <scope>NUCLEOTIDE SEQUENCE [LARGE SCALE GENOMIC DNA]</scope>
    <source>
        <strain evidence="3 4">CQ-2017a</strain>
    </source>
</reference>
<dbReference type="InterPro" id="IPR003959">
    <property type="entry name" value="ATPase_AAA_core"/>
</dbReference>
<evidence type="ECO:0000259" key="2">
    <source>
        <dbReference type="SMART" id="SM00382"/>
    </source>
</evidence>
<feature type="region of interest" description="Disordered" evidence="1">
    <location>
        <begin position="792"/>
        <end position="871"/>
    </location>
</feature>
<keyword evidence="4" id="KW-1185">Reference proteome</keyword>
<dbReference type="STRING" id="2082308.A0A2K1R0K9"/>
<evidence type="ECO:0000313" key="3">
    <source>
        <dbReference type="EMBL" id="PNS20817.1"/>
    </source>
</evidence>
<feature type="compositionally biased region" description="Basic and acidic residues" evidence="1">
    <location>
        <begin position="24"/>
        <end position="34"/>
    </location>
</feature>
<feature type="compositionally biased region" description="Basic and acidic residues" evidence="1">
    <location>
        <begin position="267"/>
        <end position="277"/>
    </location>
</feature>
<dbReference type="GO" id="GO:0008233">
    <property type="term" value="F:peptidase activity"/>
    <property type="evidence" value="ECO:0007669"/>
    <property type="project" value="UniProtKB-KW"/>
</dbReference>
<dbReference type="OrthoDB" id="10042665at2759"/>
<feature type="region of interest" description="Disordered" evidence="1">
    <location>
        <begin position="258"/>
        <end position="277"/>
    </location>
</feature>
<feature type="region of interest" description="Disordered" evidence="1">
    <location>
        <begin position="287"/>
        <end position="325"/>
    </location>
</feature>
<dbReference type="GO" id="GO:0005524">
    <property type="term" value="F:ATP binding"/>
    <property type="evidence" value="ECO:0007669"/>
    <property type="project" value="InterPro"/>
</dbReference>
<dbReference type="GO" id="GO:0006508">
    <property type="term" value="P:proteolysis"/>
    <property type="evidence" value="ECO:0007669"/>
    <property type="project" value="UniProtKB-KW"/>
</dbReference>
<dbReference type="InterPro" id="IPR027417">
    <property type="entry name" value="P-loop_NTPase"/>
</dbReference>
<feature type="domain" description="AAA+ ATPase" evidence="2">
    <location>
        <begin position="642"/>
        <end position="767"/>
    </location>
</feature>
<dbReference type="Pfam" id="PF22942">
    <property type="entry name" value="DUF7025"/>
    <property type="match status" value="1"/>
</dbReference>
<dbReference type="GO" id="GO:0016887">
    <property type="term" value="F:ATP hydrolysis activity"/>
    <property type="evidence" value="ECO:0007669"/>
    <property type="project" value="InterPro"/>
</dbReference>
<dbReference type="CDD" id="cd19481">
    <property type="entry name" value="RecA-like_protease"/>
    <property type="match status" value="1"/>
</dbReference>
<keyword evidence="3" id="KW-0645">Protease</keyword>
<organism evidence="3 4">
    <name type="scientific">Sphaceloma murrayae</name>
    <dbReference type="NCBI Taxonomy" id="2082308"/>
    <lineage>
        <taxon>Eukaryota</taxon>
        <taxon>Fungi</taxon>
        <taxon>Dikarya</taxon>
        <taxon>Ascomycota</taxon>
        <taxon>Pezizomycotina</taxon>
        <taxon>Dothideomycetes</taxon>
        <taxon>Dothideomycetidae</taxon>
        <taxon>Myriangiales</taxon>
        <taxon>Elsinoaceae</taxon>
        <taxon>Sphaceloma</taxon>
    </lineage>
</organism>
<proteinExistence type="predicted"/>
<dbReference type="SUPFAM" id="SSF52540">
    <property type="entry name" value="P-loop containing nucleoside triphosphate hydrolases"/>
    <property type="match status" value="1"/>
</dbReference>
<feature type="compositionally biased region" description="Basic and acidic residues" evidence="1">
    <location>
        <begin position="68"/>
        <end position="129"/>
    </location>
</feature>
<accession>A0A2K1R0K9</accession>
<dbReference type="PANTHER" id="PTHR46411">
    <property type="entry name" value="FAMILY ATPASE, PUTATIVE-RELATED"/>
    <property type="match status" value="1"/>
</dbReference>
<dbReference type="Gene3D" id="3.40.50.300">
    <property type="entry name" value="P-loop containing nucleotide triphosphate hydrolases"/>
    <property type="match status" value="1"/>
</dbReference>
<dbReference type="Pfam" id="PF00004">
    <property type="entry name" value="AAA"/>
    <property type="match status" value="1"/>
</dbReference>
<feature type="region of interest" description="Disordered" evidence="1">
    <location>
        <begin position="24"/>
        <end position="130"/>
    </location>
</feature>
<gene>
    <name evidence="3" type="ORF">CAC42_2748</name>
</gene>
<feature type="compositionally biased region" description="Acidic residues" evidence="1">
    <location>
        <begin position="311"/>
        <end position="323"/>
    </location>
</feature>
<evidence type="ECO:0000313" key="4">
    <source>
        <dbReference type="Proteomes" id="UP000243797"/>
    </source>
</evidence>
<feature type="compositionally biased region" description="Basic and acidic residues" evidence="1">
    <location>
        <begin position="839"/>
        <end position="867"/>
    </location>
</feature>
<dbReference type="AlphaFoldDB" id="A0A2K1R0K9"/>
<protein>
    <submittedName>
        <fullName evidence="3">Mitochondrial inner membrane i-AAA protease supercomplex subunit YME1</fullName>
    </submittedName>
</protein>
<dbReference type="EMBL" id="NKHZ01000017">
    <property type="protein sequence ID" value="PNS20817.1"/>
    <property type="molecule type" value="Genomic_DNA"/>
</dbReference>
<keyword evidence="3" id="KW-0378">Hydrolase</keyword>
<evidence type="ECO:0000256" key="1">
    <source>
        <dbReference type="SAM" id="MobiDB-lite"/>
    </source>
</evidence>
<name>A0A2K1R0K9_9PEZI</name>